<dbReference type="InterPro" id="IPR026906">
    <property type="entry name" value="LRR_5"/>
</dbReference>
<accession>A0A927UB66</accession>
<dbReference type="NCBIfam" id="TIGR02543">
    <property type="entry name" value="List_Bact_rpt"/>
    <property type="match status" value="1"/>
</dbReference>
<feature type="compositionally biased region" description="Low complexity" evidence="2">
    <location>
        <begin position="71"/>
        <end position="89"/>
    </location>
</feature>
<protein>
    <recommendedName>
        <fullName evidence="6">Listeria/Bacterioides repeat-containing protein</fullName>
    </recommendedName>
</protein>
<dbReference type="EMBL" id="SVER01000033">
    <property type="protein sequence ID" value="MBE5920451.1"/>
    <property type="molecule type" value="Genomic_DNA"/>
</dbReference>
<dbReference type="InterPro" id="IPR013378">
    <property type="entry name" value="InlB-like_B-rpt"/>
</dbReference>
<evidence type="ECO:0000313" key="5">
    <source>
        <dbReference type="Proteomes" id="UP000766246"/>
    </source>
</evidence>
<feature type="compositionally biased region" description="Polar residues" evidence="2">
    <location>
        <begin position="94"/>
        <end position="112"/>
    </location>
</feature>
<feature type="compositionally biased region" description="Low complexity" evidence="2">
    <location>
        <begin position="48"/>
        <end position="61"/>
    </location>
</feature>
<keyword evidence="3" id="KW-0732">Signal</keyword>
<sequence length="1251" mass="137533">MEKTLRKAFSFCLALVMTFTTVVTDVHATELQQSAETTEVTENTTDANIQTENGENIINEEPGTDSTVPAENQTQTTEGNQTQTTEGNQLPAANENSQTSAGEVTEQPTDSQAAEEETAEEEVSEEELLVEEADEEELLNTLSNEYTLENGVLTIKEGVTKIDKETFKSNKDITTIVFPTSLKEIGDSAFYGCENLEAVDFPKSLVSIGKNAFCGCKKLTTLIIPENVKTIGDLAFGSTNITSVTILSKDVDLSGGTDYYGSMFSHNTVSGKKHTLTEVNLPEGMRRFPRLFAFCNFTGEASNLTMPASITAITPWAFHYVEGLKSIDFPGNNLQKFDRKVFYDVYSIDYFVCNKGTTTEASLKSFINETKKYRNYGHPEIVTRNTIKYVLNGGTVDGTNPTGFTKADAPYTITSPTREFYDFKGWYFDAKFTKPAIAIENIKDGKGILDVAPYNDNITLYAKWEGPIYNITFDAKGGTASKTEVRYVKGDVFGELPTVTPPAGKTFLGWFTKEGVEITSNSKVDQVATSSVVEALYSTVVTTVDAPSISLWGQESVADATGKIPAELNSKVTISTTTEDAEITYSISGVATVSNQNYESEILLNKAGEYVITAKATKDGATSEQTSVTFVVADEEIDEVVKADEDEDKFVVTYKGKKVENGTETHQFTGSKVTFESKDIKVYYNKKALKEKVDYTISYENNTKAATFEQRNASGKLVAPALVINLKGNYAGKIKKYFTIKDKSENAEKLASNKVVINLEQATFTYKKDTEAKPAITVQYKKSAKEIIDIDAKEYTVTYANNINAGKNATVTVIFTGEKYYGTASKKFEIKPIDLAQLQKAGDLAISDSNASSTSFAVKANKGKKPSDLYLHIKSTNECVDYAYLTGRSVKFVKDKNTGKMNCVATFTGKTNYKGKVTFTVPVEKTKLSDATVYGINSAGYNKYFKASGLAGVAAFANTVVAPIYNEKKVNYKKATYTLADNYGTVLGSSDYSMYYQVKTSSDSSFKEPANIKYPAGTEIKITFTAKDNSMYEGTKEVVYKILEGSYYNITNEAEAAAFETAFDVTCPDVVYAKKANNWVPKLKVYNPRLNVNLKENREFTVVYNVVNETVVSGKYKNKATKTVLASGAELKKDAKYTVPVGTVVRVTITGTGTYEKCQSYTTTFRIGYNINSVKVTVKAQDYSNKNSGVVPTKSDITVTLKNTPVNSSNYQITHFAKNNKKGTATFELIGKNNYVGTKKVSYKINPKKFF</sequence>
<feature type="region of interest" description="Disordered" evidence="2">
    <location>
        <begin position="35"/>
        <end position="131"/>
    </location>
</feature>
<feature type="chain" id="PRO_5037885925" description="Listeria/Bacterioides repeat-containing protein" evidence="3">
    <location>
        <begin position="29"/>
        <end position="1251"/>
    </location>
</feature>
<comment type="caution">
    <text evidence="4">The sequence shown here is derived from an EMBL/GenBank/DDBJ whole genome shotgun (WGS) entry which is preliminary data.</text>
</comment>
<name>A0A927UB66_9FIRM</name>
<dbReference type="Proteomes" id="UP000766246">
    <property type="component" value="Unassembled WGS sequence"/>
</dbReference>
<organism evidence="4 5">
    <name type="scientific">Pseudobutyrivibrio ruminis</name>
    <dbReference type="NCBI Taxonomy" id="46206"/>
    <lineage>
        <taxon>Bacteria</taxon>
        <taxon>Bacillati</taxon>
        <taxon>Bacillota</taxon>
        <taxon>Clostridia</taxon>
        <taxon>Lachnospirales</taxon>
        <taxon>Lachnospiraceae</taxon>
        <taxon>Pseudobutyrivibrio</taxon>
    </lineage>
</organism>
<evidence type="ECO:0000256" key="1">
    <source>
        <dbReference type="ARBA" id="ARBA00004196"/>
    </source>
</evidence>
<feature type="signal peptide" evidence="3">
    <location>
        <begin position="1"/>
        <end position="28"/>
    </location>
</feature>
<dbReference type="GO" id="GO:0030313">
    <property type="term" value="C:cell envelope"/>
    <property type="evidence" value="ECO:0007669"/>
    <property type="project" value="UniProtKB-SubCell"/>
</dbReference>
<dbReference type="InterPro" id="IPR032675">
    <property type="entry name" value="LRR_dom_sf"/>
</dbReference>
<evidence type="ECO:0000313" key="4">
    <source>
        <dbReference type="EMBL" id="MBE5920451.1"/>
    </source>
</evidence>
<dbReference type="SUPFAM" id="SSF52058">
    <property type="entry name" value="L domain-like"/>
    <property type="match status" value="1"/>
</dbReference>
<feature type="compositionally biased region" description="Polar residues" evidence="2">
    <location>
        <begin position="35"/>
        <end position="47"/>
    </location>
</feature>
<reference evidence="4" key="1">
    <citation type="submission" date="2019-04" db="EMBL/GenBank/DDBJ databases">
        <title>Evolution of Biomass-Degrading Anaerobic Consortia Revealed by Metagenomics.</title>
        <authorList>
            <person name="Peng X."/>
        </authorList>
    </citation>
    <scope>NUCLEOTIDE SEQUENCE</scope>
    <source>
        <strain evidence="4">SIG311</strain>
    </source>
</reference>
<dbReference type="Gene3D" id="2.60.40.4270">
    <property type="entry name" value="Listeria-Bacteroides repeat domain"/>
    <property type="match status" value="2"/>
</dbReference>
<dbReference type="Pfam" id="PF13306">
    <property type="entry name" value="LRR_5"/>
    <property type="match status" value="2"/>
</dbReference>
<gene>
    <name evidence="4" type="ORF">E7272_11510</name>
</gene>
<dbReference type="InterPro" id="IPR042229">
    <property type="entry name" value="Listeria/Bacterioides_rpt_sf"/>
</dbReference>
<evidence type="ECO:0000256" key="2">
    <source>
        <dbReference type="SAM" id="MobiDB-lite"/>
    </source>
</evidence>
<dbReference type="Pfam" id="PF09479">
    <property type="entry name" value="Flg_new"/>
    <property type="match status" value="2"/>
</dbReference>
<evidence type="ECO:0000256" key="3">
    <source>
        <dbReference type="SAM" id="SignalP"/>
    </source>
</evidence>
<dbReference type="Gene3D" id="3.80.10.10">
    <property type="entry name" value="Ribonuclease Inhibitor"/>
    <property type="match status" value="1"/>
</dbReference>
<comment type="subcellular location">
    <subcellularLocation>
        <location evidence="1">Cell envelope</location>
    </subcellularLocation>
</comment>
<dbReference type="AlphaFoldDB" id="A0A927UB66"/>
<feature type="compositionally biased region" description="Acidic residues" evidence="2">
    <location>
        <begin position="113"/>
        <end position="131"/>
    </location>
</feature>
<evidence type="ECO:0008006" key="6">
    <source>
        <dbReference type="Google" id="ProtNLM"/>
    </source>
</evidence>
<proteinExistence type="predicted"/>